<feature type="non-terminal residue" evidence="4">
    <location>
        <position position="1"/>
    </location>
</feature>
<dbReference type="EMBL" id="UOEU01000184">
    <property type="protein sequence ID" value="VAW31231.1"/>
    <property type="molecule type" value="Genomic_DNA"/>
</dbReference>
<evidence type="ECO:0000259" key="3">
    <source>
        <dbReference type="PROSITE" id="PS50011"/>
    </source>
</evidence>
<feature type="domain" description="Protein kinase" evidence="3">
    <location>
        <begin position="1"/>
        <end position="114"/>
    </location>
</feature>
<dbReference type="InterPro" id="IPR016187">
    <property type="entry name" value="CTDL_fold"/>
</dbReference>
<keyword evidence="2" id="KW-0472">Membrane</keyword>
<organism evidence="4">
    <name type="scientific">hydrothermal vent metagenome</name>
    <dbReference type="NCBI Taxonomy" id="652676"/>
    <lineage>
        <taxon>unclassified sequences</taxon>
        <taxon>metagenomes</taxon>
        <taxon>ecological metagenomes</taxon>
    </lineage>
</organism>
<dbReference type="PROSITE" id="PS50011">
    <property type="entry name" value="PROTEIN_KINASE_DOM"/>
    <property type="match status" value="1"/>
</dbReference>
<reference evidence="4" key="1">
    <citation type="submission" date="2018-06" db="EMBL/GenBank/DDBJ databases">
        <authorList>
            <person name="Zhirakovskaya E."/>
        </authorList>
    </citation>
    <scope>NUCLEOTIDE SEQUENCE</scope>
</reference>
<dbReference type="Gene3D" id="3.90.1580.10">
    <property type="entry name" value="paralog of FGE (formylglycine-generating enzyme)"/>
    <property type="match status" value="2"/>
</dbReference>
<dbReference type="InterPro" id="IPR011009">
    <property type="entry name" value="Kinase-like_dom_sf"/>
</dbReference>
<dbReference type="GO" id="GO:0005524">
    <property type="term" value="F:ATP binding"/>
    <property type="evidence" value="ECO:0007669"/>
    <property type="project" value="InterPro"/>
</dbReference>
<keyword evidence="2" id="KW-0812">Transmembrane</keyword>
<evidence type="ECO:0000313" key="4">
    <source>
        <dbReference type="EMBL" id="VAW31231.1"/>
    </source>
</evidence>
<proteinExistence type="predicted"/>
<dbReference type="CDD" id="cd14014">
    <property type="entry name" value="STKc_PknB_like"/>
    <property type="match status" value="1"/>
</dbReference>
<dbReference type="Pfam" id="PF00069">
    <property type="entry name" value="Pkinase"/>
    <property type="match status" value="1"/>
</dbReference>
<dbReference type="GO" id="GO:0004672">
    <property type="term" value="F:protein kinase activity"/>
    <property type="evidence" value="ECO:0007669"/>
    <property type="project" value="InterPro"/>
</dbReference>
<dbReference type="InterPro" id="IPR005532">
    <property type="entry name" value="SUMF_dom"/>
</dbReference>
<feature type="region of interest" description="Disordered" evidence="1">
    <location>
        <begin position="128"/>
        <end position="151"/>
    </location>
</feature>
<evidence type="ECO:0000256" key="1">
    <source>
        <dbReference type="SAM" id="MobiDB-lite"/>
    </source>
</evidence>
<dbReference type="Pfam" id="PF03781">
    <property type="entry name" value="FGE-sulfatase"/>
    <property type="match status" value="2"/>
</dbReference>
<dbReference type="SUPFAM" id="SSF56112">
    <property type="entry name" value="Protein kinase-like (PK-like)"/>
    <property type="match status" value="1"/>
</dbReference>
<dbReference type="InterPro" id="IPR000719">
    <property type="entry name" value="Prot_kinase_dom"/>
</dbReference>
<dbReference type="InterPro" id="IPR051043">
    <property type="entry name" value="Sulfatase_Mod_Factor_Kinase"/>
</dbReference>
<sequence length="903" mass="97751">AKIVGGGQVHTATGATIGTAAYMAPEQVVGEEIDRRADIYSLGVMLYEMACGRPPYEGKSALTVMMKHVNEPLPDIRLFNNNLPDVFEAILQKSLAKDPKDRFGSALEMASALREVGRQMSGVASETMSYTLPPQPREDKPTETADSAPTATVVQPKTAVAKPAPGTVVAKEAVTSQPSRRWLPWAAGGVVLLLLVVAAVFLLPSLFAPDLPSSIGMVQIPGGSYTIGTDQSGSQYAAAQEITLEPYWLDRFEVNNAQYALFLEETESEAPTGWVSGTLPSGKENHPVRGLTWENGNDYCNWQNKRLPTEAEWEVAARGEQSLLFPWGDEQTTVPLPEEDTYPSGSIPPNRSSFGLFDMAGNVWEWVDEPYADLPDGQKVARGGAFDFLKDMAYRLQGGPSLPTMIASTGVRCAASEVEVVPDEAVILSDDFANPESGWPDLKEDTAWRGYHPPDFYHVEATGQNQIATAVFGTDQANITLDTRVFVDILESENGAYRYGLLLRQVDNQQFYAFTVVPRSGEWAVLKATPDGLETLDSGSGISLQGDSVDSANTLRVDAAGNTFSFFVNGRIVTTLTDSSYSSGDFGFYVETFDETRAHVHFDSLTVLQLGDSIAQESSNVVEAAPTEENGIVAEETVAPTATAEIVSTETAVAVIEPTSTATTEPTPAPTEIPVPEGMILIPTGSFFMGSSTGEANEQPEHLVTLDAYLIDLYEVSNEQYLACVAEGGCSQTGLRNSFRRAGYRDDPTFANYPVMGVTWNQATTYCQWAGQRLPTEAEWEYAASGPDNFTWPWGNEFDATLSAGSSLDTESVDTFPDGVSPFGLFNMAGNVNEWVQDRFDGNFYANSPENNPVNLDSGSSQIYRGGSFDNGNGAFFTTSRRYVVSGNTFDVDIGFRCAQNAP</sequence>
<dbReference type="Gene3D" id="2.60.120.560">
    <property type="entry name" value="Exo-inulinase, domain 1"/>
    <property type="match status" value="1"/>
</dbReference>
<dbReference type="AlphaFoldDB" id="A0A3B0UJD1"/>
<protein>
    <recommendedName>
        <fullName evidence="3">Protein kinase domain-containing protein</fullName>
    </recommendedName>
</protein>
<dbReference type="InterPro" id="IPR042095">
    <property type="entry name" value="SUMF_sf"/>
</dbReference>
<dbReference type="Gene3D" id="1.10.510.10">
    <property type="entry name" value="Transferase(Phosphotransferase) domain 1"/>
    <property type="match status" value="1"/>
</dbReference>
<name>A0A3B0UJD1_9ZZZZ</name>
<dbReference type="PANTHER" id="PTHR23150">
    <property type="entry name" value="SULFATASE MODIFYING FACTOR 1, 2"/>
    <property type="match status" value="1"/>
</dbReference>
<keyword evidence="2" id="KW-1133">Transmembrane helix</keyword>
<dbReference type="PANTHER" id="PTHR23150:SF19">
    <property type="entry name" value="FORMYLGLYCINE-GENERATING ENZYME"/>
    <property type="match status" value="1"/>
</dbReference>
<evidence type="ECO:0000256" key="2">
    <source>
        <dbReference type="SAM" id="Phobius"/>
    </source>
</evidence>
<dbReference type="SUPFAM" id="SSF56436">
    <property type="entry name" value="C-type lectin-like"/>
    <property type="match status" value="2"/>
</dbReference>
<feature type="transmembrane region" description="Helical" evidence="2">
    <location>
        <begin position="185"/>
        <end position="207"/>
    </location>
</feature>
<dbReference type="GO" id="GO:0120147">
    <property type="term" value="F:formylglycine-generating oxidase activity"/>
    <property type="evidence" value="ECO:0007669"/>
    <property type="project" value="TreeGrafter"/>
</dbReference>
<accession>A0A3B0UJD1</accession>
<gene>
    <name evidence="4" type="ORF">MNBD_CHLOROFLEXI01-877</name>
</gene>